<dbReference type="EMBL" id="CAJOAX010000257">
    <property type="protein sequence ID" value="CAF3551682.1"/>
    <property type="molecule type" value="Genomic_DNA"/>
</dbReference>
<dbReference type="GO" id="GO:0005634">
    <property type="term" value="C:nucleus"/>
    <property type="evidence" value="ECO:0007669"/>
    <property type="project" value="UniProtKB-SubCell"/>
</dbReference>
<feature type="region of interest" description="Disordered" evidence="5">
    <location>
        <begin position="1"/>
        <end position="27"/>
    </location>
</feature>
<dbReference type="PANTHER" id="PTHR12611">
    <property type="entry name" value="PUR-TRANSCRIPTIONAL ACTIVATOR"/>
    <property type="match status" value="1"/>
</dbReference>
<accession>A0A819DQB6</accession>
<evidence type="ECO:0000256" key="3">
    <source>
        <dbReference type="ARBA" id="ARBA00023125"/>
    </source>
</evidence>
<dbReference type="FunFam" id="3.30.2450.30:FF:000003">
    <property type="entry name" value="Histone acetyltransferase"/>
    <property type="match status" value="1"/>
</dbReference>
<feature type="compositionally biased region" description="Polar residues" evidence="5">
    <location>
        <begin position="8"/>
        <end position="27"/>
    </location>
</feature>
<dbReference type="AlphaFoldDB" id="A0A819DQB6"/>
<dbReference type="EMBL" id="CAJOBD010001811">
    <property type="protein sequence ID" value="CAF3833357.1"/>
    <property type="molecule type" value="Genomic_DNA"/>
</dbReference>
<dbReference type="SMART" id="SM00712">
    <property type="entry name" value="PUR"/>
    <property type="match status" value="3"/>
</dbReference>
<evidence type="ECO:0000313" key="9">
    <source>
        <dbReference type="EMBL" id="CAF3551682.1"/>
    </source>
</evidence>
<gene>
    <name evidence="10" type="ORF">FNK824_LOCUS3018</name>
    <name evidence="11" type="ORF">JBS370_LOCUS17195</name>
    <name evidence="9" type="ORF">OTI717_LOCUS4335</name>
    <name evidence="6" type="ORF">RFH988_LOCUS16828</name>
    <name evidence="8" type="ORF">SEV965_LOCUS25423</name>
    <name evidence="7" type="ORF">ZHD862_LOCUS21992</name>
</gene>
<keyword evidence="3" id="KW-0238">DNA-binding</keyword>
<evidence type="ECO:0000256" key="4">
    <source>
        <dbReference type="ARBA" id="ARBA00023242"/>
    </source>
</evidence>
<dbReference type="Proteomes" id="UP000663864">
    <property type="component" value="Unassembled WGS sequence"/>
</dbReference>
<dbReference type="Gene3D" id="3.10.450.700">
    <property type="match status" value="1"/>
</dbReference>
<feature type="region of interest" description="Disordered" evidence="5">
    <location>
        <begin position="253"/>
        <end position="278"/>
    </location>
</feature>
<evidence type="ECO:0000313" key="12">
    <source>
        <dbReference type="Proteomes" id="UP000663836"/>
    </source>
</evidence>
<dbReference type="EMBL" id="CAJNOT010001341">
    <property type="protein sequence ID" value="CAF1185347.1"/>
    <property type="molecule type" value="Genomic_DNA"/>
</dbReference>
<dbReference type="Proteomes" id="UP000663874">
    <property type="component" value="Unassembled WGS sequence"/>
</dbReference>
<protein>
    <submittedName>
        <fullName evidence="11">Uncharacterized protein</fullName>
    </submittedName>
</protein>
<dbReference type="OrthoDB" id="523901at2759"/>
<feature type="compositionally biased region" description="Polar residues" evidence="5">
    <location>
        <begin position="254"/>
        <end position="271"/>
    </location>
</feature>
<dbReference type="Proteomes" id="UP000663836">
    <property type="component" value="Unassembled WGS sequence"/>
</dbReference>
<evidence type="ECO:0000313" key="6">
    <source>
        <dbReference type="EMBL" id="CAF1052887.1"/>
    </source>
</evidence>
<keyword evidence="4" id="KW-0539">Nucleus</keyword>
<dbReference type="GO" id="GO:0000981">
    <property type="term" value="F:DNA-binding transcription factor activity, RNA polymerase II-specific"/>
    <property type="evidence" value="ECO:0007669"/>
    <property type="project" value="TreeGrafter"/>
</dbReference>
<dbReference type="GO" id="GO:0032422">
    <property type="term" value="F:purine-rich negative regulatory element binding"/>
    <property type="evidence" value="ECO:0007669"/>
    <property type="project" value="InterPro"/>
</dbReference>
<dbReference type="GO" id="GO:0000977">
    <property type="term" value="F:RNA polymerase II transcription regulatory region sequence-specific DNA binding"/>
    <property type="evidence" value="ECO:0007669"/>
    <property type="project" value="InterPro"/>
</dbReference>
<evidence type="ECO:0000313" key="11">
    <source>
        <dbReference type="EMBL" id="CAF3833357.1"/>
    </source>
</evidence>
<dbReference type="EMBL" id="CAJNOU010002046">
    <property type="protein sequence ID" value="CAF1284202.1"/>
    <property type="molecule type" value="Genomic_DNA"/>
</dbReference>
<evidence type="ECO:0000256" key="1">
    <source>
        <dbReference type="ARBA" id="ARBA00004123"/>
    </source>
</evidence>
<dbReference type="Proteomes" id="UP000663882">
    <property type="component" value="Unassembled WGS sequence"/>
</dbReference>
<dbReference type="EMBL" id="CAJNOO010000875">
    <property type="protein sequence ID" value="CAF1052887.1"/>
    <property type="molecule type" value="Genomic_DNA"/>
</dbReference>
<dbReference type="PANTHER" id="PTHR12611:SF0">
    <property type="entry name" value="PURINE-RICH BINDING PROTEIN-ALPHA, ISOFORM B"/>
    <property type="match status" value="1"/>
</dbReference>
<evidence type="ECO:0000313" key="10">
    <source>
        <dbReference type="EMBL" id="CAF3592947.1"/>
    </source>
</evidence>
<evidence type="ECO:0000313" key="7">
    <source>
        <dbReference type="EMBL" id="CAF1185347.1"/>
    </source>
</evidence>
<evidence type="ECO:0000313" key="8">
    <source>
        <dbReference type="EMBL" id="CAF1284202.1"/>
    </source>
</evidence>
<sequence length="278" mass="31863">MAEGDYNIPSQSGCDNRMQQPEQQGSALVNEEELASKTLYIQSKRFYLDVKQNRRGRFLKIAEVSSGGRKSRILMSMNIASELRDHLQTFDAYIHTLDEQSNNNEELRSAVILRDDRKYYLDLKENERGRFLRISMVGINTPRTQIAIPAQGVEEFSSLLTSLIEEFGNEDDHDSIESLPAIEPAELPESKYLRVGNKNFYFDSGSNTRGIFLRISEVRPNYRTAITIPEKVWSHFRDNINDFILTMNNERHTTTSTIDNSPLNTGENSPSDVDEEKN</sequence>
<dbReference type="Gene3D" id="3.30.2450.30">
    <property type="match status" value="1"/>
</dbReference>
<dbReference type="Proteomes" id="UP000663889">
    <property type="component" value="Unassembled WGS sequence"/>
</dbReference>
<organism evidence="11 12">
    <name type="scientific">Rotaria sordida</name>
    <dbReference type="NCBI Taxonomy" id="392033"/>
    <lineage>
        <taxon>Eukaryota</taxon>
        <taxon>Metazoa</taxon>
        <taxon>Spiralia</taxon>
        <taxon>Gnathifera</taxon>
        <taxon>Rotifera</taxon>
        <taxon>Eurotatoria</taxon>
        <taxon>Bdelloidea</taxon>
        <taxon>Philodinida</taxon>
        <taxon>Philodinidae</taxon>
        <taxon>Rotaria</taxon>
    </lineage>
</organism>
<dbReference type="Pfam" id="PF04845">
    <property type="entry name" value="PurA"/>
    <property type="match status" value="1"/>
</dbReference>
<comment type="caution">
    <text evidence="11">The sequence shown here is derived from an EMBL/GenBank/DDBJ whole genome shotgun (WGS) entry which is preliminary data.</text>
</comment>
<evidence type="ECO:0000256" key="5">
    <source>
        <dbReference type="SAM" id="MobiDB-lite"/>
    </source>
</evidence>
<dbReference type="FunFam" id="3.10.450.700:FF:000001">
    <property type="entry name" value="Purine-rich element binding protein A"/>
    <property type="match status" value="1"/>
</dbReference>
<name>A0A819DQB6_9BILA</name>
<proteinExistence type="inferred from homology"/>
<dbReference type="InterPro" id="IPR006628">
    <property type="entry name" value="PUR-bd_fam"/>
</dbReference>
<dbReference type="EMBL" id="CAJOBE010000194">
    <property type="protein sequence ID" value="CAF3592947.1"/>
    <property type="molecule type" value="Genomic_DNA"/>
</dbReference>
<reference evidence="11" key="1">
    <citation type="submission" date="2021-02" db="EMBL/GenBank/DDBJ databases">
        <authorList>
            <person name="Nowell W R."/>
        </authorList>
    </citation>
    <scope>NUCLEOTIDE SEQUENCE</scope>
</reference>
<dbReference type="Proteomes" id="UP000663823">
    <property type="component" value="Unassembled WGS sequence"/>
</dbReference>
<comment type="similarity">
    <text evidence="2">Belongs to the PUR DNA-binding protein family.</text>
</comment>
<evidence type="ECO:0000256" key="2">
    <source>
        <dbReference type="ARBA" id="ARBA00009251"/>
    </source>
</evidence>
<comment type="subcellular location">
    <subcellularLocation>
        <location evidence="1">Nucleus</location>
    </subcellularLocation>
</comment>